<evidence type="ECO:0000313" key="1">
    <source>
        <dbReference type="EMBL" id="GBM46747.1"/>
    </source>
</evidence>
<feature type="non-terminal residue" evidence="1">
    <location>
        <position position="1"/>
    </location>
</feature>
<protein>
    <submittedName>
        <fullName evidence="1">Uncharacterized protein</fullName>
    </submittedName>
</protein>
<dbReference type="EMBL" id="BGPR01097780">
    <property type="protein sequence ID" value="GBM46747.1"/>
    <property type="molecule type" value="Genomic_DNA"/>
</dbReference>
<dbReference type="Proteomes" id="UP000499080">
    <property type="component" value="Unassembled WGS sequence"/>
</dbReference>
<sequence length="99" mass="11516">IKGNNSSYKKMKIGVVVQRLLSHKVGPGVKYAAVIAEHIFYMIVKILRMRIADGMRSSFWCVRNMENVTRKEIEDSAFINECVENTLLSRIHYRQFSIH</sequence>
<dbReference type="OrthoDB" id="6141723at2759"/>
<reference evidence="1 2" key="1">
    <citation type="journal article" date="2019" name="Sci. Rep.">
        <title>Orb-weaving spider Araneus ventricosus genome elucidates the spidroin gene catalogue.</title>
        <authorList>
            <person name="Kono N."/>
            <person name="Nakamura H."/>
            <person name="Ohtoshi R."/>
            <person name="Moran D.A.P."/>
            <person name="Shinohara A."/>
            <person name="Yoshida Y."/>
            <person name="Fujiwara M."/>
            <person name="Mori M."/>
            <person name="Tomita M."/>
            <person name="Arakawa K."/>
        </authorList>
    </citation>
    <scope>NUCLEOTIDE SEQUENCE [LARGE SCALE GENOMIC DNA]</scope>
</reference>
<dbReference type="AlphaFoldDB" id="A0A4Y2G0D9"/>
<name>A0A4Y2G0D9_ARAVE</name>
<proteinExistence type="predicted"/>
<evidence type="ECO:0000313" key="2">
    <source>
        <dbReference type="Proteomes" id="UP000499080"/>
    </source>
</evidence>
<keyword evidence="2" id="KW-1185">Reference proteome</keyword>
<gene>
    <name evidence="1" type="ORF">AVEN_144932_1</name>
</gene>
<accession>A0A4Y2G0D9</accession>
<organism evidence="1 2">
    <name type="scientific">Araneus ventricosus</name>
    <name type="common">Orbweaver spider</name>
    <name type="synonym">Epeira ventricosa</name>
    <dbReference type="NCBI Taxonomy" id="182803"/>
    <lineage>
        <taxon>Eukaryota</taxon>
        <taxon>Metazoa</taxon>
        <taxon>Ecdysozoa</taxon>
        <taxon>Arthropoda</taxon>
        <taxon>Chelicerata</taxon>
        <taxon>Arachnida</taxon>
        <taxon>Araneae</taxon>
        <taxon>Araneomorphae</taxon>
        <taxon>Entelegynae</taxon>
        <taxon>Araneoidea</taxon>
        <taxon>Araneidae</taxon>
        <taxon>Araneus</taxon>
    </lineage>
</organism>
<comment type="caution">
    <text evidence="1">The sequence shown here is derived from an EMBL/GenBank/DDBJ whole genome shotgun (WGS) entry which is preliminary data.</text>
</comment>